<dbReference type="Proteomes" id="UP000320762">
    <property type="component" value="Unassembled WGS sequence"/>
</dbReference>
<organism evidence="7 8">
    <name type="scientific">Schizophyllum amplum</name>
    <dbReference type="NCBI Taxonomy" id="97359"/>
    <lineage>
        <taxon>Eukaryota</taxon>
        <taxon>Fungi</taxon>
        <taxon>Dikarya</taxon>
        <taxon>Basidiomycota</taxon>
        <taxon>Agaricomycotina</taxon>
        <taxon>Agaricomycetes</taxon>
        <taxon>Agaricomycetidae</taxon>
        <taxon>Agaricales</taxon>
        <taxon>Schizophyllaceae</taxon>
        <taxon>Schizophyllum</taxon>
    </lineage>
</organism>
<keyword evidence="4" id="KW-1015">Disulfide bond</keyword>
<feature type="compositionally biased region" description="Low complexity" evidence="5">
    <location>
        <begin position="113"/>
        <end position="131"/>
    </location>
</feature>
<accession>A0A550BRQ5</accession>
<evidence type="ECO:0000256" key="2">
    <source>
        <dbReference type="ARBA" id="ARBA00022525"/>
    </source>
</evidence>
<name>A0A550BRQ5_9AGAR</name>
<keyword evidence="8" id="KW-1185">Reference proteome</keyword>
<dbReference type="OrthoDB" id="3267106at2759"/>
<dbReference type="EMBL" id="VDMD01000239">
    <property type="protein sequence ID" value="TRM55215.1"/>
    <property type="molecule type" value="Genomic_DNA"/>
</dbReference>
<gene>
    <name evidence="7" type="ORF">BD626DRAFT_638522</name>
</gene>
<keyword evidence="3" id="KW-0732">Signal</keyword>
<reference evidence="7 8" key="1">
    <citation type="journal article" date="2019" name="New Phytol.">
        <title>Comparative genomics reveals unique wood-decay strategies and fruiting body development in the Schizophyllaceae.</title>
        <authorList>
            <person name="Almasi E."/>
            <person name="Sahu N."/>
            <person name="Krizsan K."/>
            <person name="Balint B."/>
            <person name="Kovacs G.M."/>
            <person name="Kiss B."/>
            <person name="Cseklye J."/>
            <person name="Drula E."/>
            <person name="Henrissat B."/>
            <person name="Nagy I."/>
            <person name="Chovatia M."/>
            <person name="Adam C."/>
            <person name="LaButti K."/>
            <person name="Lipzen A."/>
            <person name="Riley R."/>
            <person name="Grigoriev I.V."/>
            <person name="Nagy L.G."/>
        </authorList>
    </citation>
    <scope>NUCLEOTIDE SEQUENCE [LARGE SCALE GENOMIC DNA]</scope>
    <source>
        <strain evidence="7 8">NL-1724</strain>
    </source>
</reference>
<dbReference type="InterPro" id="IPR008427">
    <property type="entry name" value="Extracellular_membr_CFEM_dom"/>
</dbReference>
<keyword evidence="2" id="KW-0964">Secreted</keyword>
<evidence type="ECO:0000256" key="5">
    <source>
        <dbReference type="SAM" id="MobiDB-lite"/>
    </source>
</evidence>
<comment type="subcellular location">
    <subcellularLocation>
        <location evidence="1">Secreted</location>
    </subcellularLocation>
</comment>
<evidence type="ECO:0000313" key="7">
    <source>
        <dbReference type="EMBL" id="TRM55215.1"/>
    </source>
</evidence>
<evidence type="ECO:0000256" key="1">
    <source>
        <dbReference type="ARBA" id="ARBA00004613"/>
    </source>
</evidence>
<feature type="domain" description="CFEM" evidence="6">
    <location>
        <begin position="1"/>
        <end position="111"/>
    </location>
</feature>
<comment type="caution">
    <text evidence="7">The sequence shown here is derived from an EMBL/GenBank/DDBJ whole genome shotgun (WGS) entry which is preliminary data.</text>
</comment>
<dbReference type="GO" id="GO:0005576">
    <property type="term" value="C:extracellular region"/>
    <property type="evidence" value="ECO:0007669"/>
    <property type="project" value="UniProtKB-SubCell"/>
</dbReference>
<evidence type="ECO:0000313" key="8">
    <source>
        <dbReference type="Proteomes" id="UP000320762"/>
    </source>
</evidence>
<dbReference type="PROSITE" id="PS52012">
    <property type="entry name" value="CFEM"/>
    <property type="match status" value="1"/>
</dbReference>
<dbReference type="Pfam" id="PF05730">
    <property type="entry name" value="CFEM"/>
    <property type="match status" value="1"/>
</dbReference>
<evidence type="ECO:0000259" key="6">
    <source>
        <dbReference type="PROSITE" id="PS52012"/>
    </source>
</evidence>
<sequence length="220" mass="23110">MIERELDGLRQRLVFPDTGLLPRTVVLNNCLLDSIGNAGCASVADVNCFCTSSSFFTGNYLDCLTNNCSADELDNAEGLAEEFCALAGPSTSLSFTGVSMSATSSSMATLSNGASSHSSTSSSTSTSASSSGLDERSNEQCCCRRRRADGLVRRDDALLQRAWCTWRSVHLAIGGTSLAMLGGVNITNGSYEPVPYTTILTHLSSPPVSSIVLAHTLACT</sequence>
<feature type="region of interest" description="Disordered" evidence="5">
    <location>
        <begin position="113"/>
        <end position="135"/>
    </location>
</feature>
<protein>
    <recommendedName>
        <fullName evidence="6">CFEM domain-containing protein</fullName>
    </recommendedName>
</protein>
<evidence type="ECO:0000256" key="4">
    <source>
        <dbReference type="ARBA" id="ARBA00023157"/>
    </source>
</evidence>
<dbReference type="AlphaFoldDB" id="A0A550BRQ5"/>
<proteinExistence type="predicted"/>
<evidence type="ECO:0000256" key="3">
    <source>
        <dbReference type="ARBA" id="ARBA00022729"/>
    </source>
</evidence>